<dbReference type="RefSeq" id="WP_009868105.1">
    <property type="nucleotide sequence ID" value="NZ_JXSL01000023.1"/>
</dbReference>
<accession>A0A0C2YWT4</accession>
<dbReference type="PANTHER" id="PTHR46743:SF2">
    <property type="entry name" value="TEICHOIC ACIDS EXPORT ATP-BINDING PROTEIN TAGH"/>
    <property type="match status" value="1"/>
</dbReference>
<comment type="similarity">
    <text evidence="1">Belongs to the ABC transporter superfamily.</text>
</comment>
<reference evidence="6 7" key="1">
    <citation type="submission" date="2015-01" db="EMBL/GenBank/DDBJ databases">
        <title>Genome Sequence of Magnetospirillum magnetotacticum Strain MS-1.</title>
        <authorList>
            <person name="Marinov G.K."/>
            <person name="Smalley M.D."/>
            <person name="DeSalvo G."/>
        </authorList>
    </citation>
    <scope>NUCLEOTIDE SEQUENCE [LARGE SCALE GENOMIC DNA]</scope>
    <source>
        <strain evidence="6 7">MS-1</strain>
    </source>
</reference>
<dbReference type="GO" id="GO:0005524">
    <property type="term" value="F:ATP binding"/>
    <property type="evidence" value="ECO:0007669"/>
    <property type="project" value="UniProtKB-KW"/>
</dbReference>
<evidence type="ECO:0000256" key="3">
    <source>
        <dbReference type="ARBA" id="ARBA00022741"/>
    </source>
</evidence>
<dbReference type="EMBL" id="JXSL01000023">
    <property type="protein sequence ID" value="KIL99583.1"/>
    <property type="molecule type" value="Genomic_DNA"/>
</dbReference>
<dbReference type="PROSITE" id="PS50893">
    <property type="entry name" value="ABC_TRANSPORTER_2"/>
    <property type="match status" value="1"/>
</dbReference>
<dbReference type="InterPro" id="IPR027417">
    <property type="entry name" value="P-loop_NTPase"/>
</dbReference>
<evidence type="ECO:0000313" key="6">
    <source>
        <dbReference type="EMBL" id="KIL99583.1"/>
    </source>
</evidence>
<dbReference type="InterPro" id="IPR003439">
    <property type="entry name" value="ABC_transporter-like_ATP-bd"/>
</dbReference>
<evidence type="ECO:0000259" key="5">
    <source>
        <dbReference type="PROSITE" id="PS50893"/>
    </source>
</evidence>
<dbReference type="STRING" id="272627.CCC_04099"/>
<dbReference type="SMART" id="SM00382">
    <property type="entry name" value="AAA"/>
    <property type="match status" value="1"/>
</dbReference>
<evidence type="ECO:0000313" key="7">
    <source>
        <dbReference type="Proteomes" id="UP000031971"/>
    </source>
</evidence>
<name>A0A0C2YWT4_PARME</name>
<dbReference type="Gene3D" id="3.40.50.300">
    <property type="entry name" value="P-loop containing nucleotide triphosphate hydrolases"/>
    <property type="match status" value="1"/>
</dbReference>
<evidence type="ECO:0000256" key="1">
    <source>
        <dbReference type="ARBA" id="ARBA00005417"/>
    </source>
</evidence>
<keyword evidence="2" id="KW-0813">Transport</keyword>
<proteinExistence type="inferred from homology"/>
<dbReference type="Proteomes" id="UP000031971">
    <property type="component" value="Unassembled WGS sequence"/>
</dbReference>
<dbReference type="Pfam" id="PF00005">
    <property type="entry name" value="ABC_tran"/>
    <property type="match status" value="1"/>
</dbReference>
<comment type="caution">
    <text evidence="6">The sequence shown here is derived from an EMBL/GenBank/DDBJ whole genome shotgun (WGS) entry which is preliminary data.</text>
</comment>
<dbReference type="InterPro" id="IPR015860">
    <property type="entry name" value="ABC_transpr_TagH-like"/>
</dbReference>
<evidence type="ECO:0000256" key="4">
    <source>
        <dbReference type="ARBA" id="ARBA00022840"/>
    </source>
</evidence>
<dbReference type="GO" id="GO:0140359">
    <property type="term" value="F:ABC-type transporter activity"/>
    <property type="evidence" value="ECO:0007669"/>
    <property type="project" value="InterPro"/>
</dbReference>
<keyword evidence="4 6" id="KW-0067">ATP-binding</keyword>
<feature type="domain" description="ABC transporter" evidence="5">
    <location>
        <begin position="25"/>
        <end position="245"/>
    </location>
</feature>
<dbReference type="InterPro" id="IPR003593">
    <property type="entry name" value="AAA+_ATPase"/>
</dbReference>
<keyword evidence="7" id="KW-1185">Reference proteome</keyword>
<dbReference type="AlphaFoldDB" id="A0A0C2YWT4"/>
<sequence>MPTAPLVTAENLKVTIETGVYGRSLKHRILGRCGARSTKLILDGVAFSLRSGERVALLGENGSGKTSLLRVIAGILPFSGHLNVMGTVHPLLAPTYGLDPALTVRMNIRMVHTWKGRLQECDAERENRILMLADLPGVGDSHLGELSQGQVARLAFAVARMLRPDILLMDESLAAADTSFVNQVARVLTAEDSPCRSFILVSHDFSILRRMCNRALLLHRSQLYADGSVDALIDAYENLQEQVGGKP</sequence>
<dbReference type="PANTHER" id="PTHR46743">
    <property type="entry name" value="TEICHOIC ACIDS EXPORT ATP-BINDING PROTEIN TAGH"/>
    <property type="match status" value="1"/>
</dbReference>
<dbReference type="GO" id="GO:0016020">
    <property type="term" value="C:membrane"/>
    <property type="evidence" value="ECO:0007669"/>
    <property type="project" value="InterPro"/>
</dbReference>
<dbReference type="OrthoDB" id="9778870at2"/>
<dbReference type="CDD" id="cd03220">
    <property type="entry name" value="ABC_KpsT_Wzt"/>
    <property type="match status" value="1"/>
</dbReference>
<gene>
    <name evidence="6" type="ORF">CCC_04099</name>
</gene>
<protein>
    <submittedName>
        <fullName evidence="6">ABC transporter ATP-binding protein</fullName>
    </submittedName>
</protein>
<dbReference type="InterPro" id="IPR050683">
    <property type="entry name" value="Bact_Polysacc_Export_ATP-bd"/>
</dbReference>
<keyword evidence="3" id="KW-0547">Nucleotide-binding</keyword>
<organism evidence="6 7">
    <name type="scientific">Paramagnetospirillum magnetotacticum MS-1</name>
    <dbReference type="NCBI Taxonomy" id="272627"/>
    <lineage>
        <taxon>Bacteria</taxon>
        <taxon>Pseudomonadati</taxon>
        <taxon>Pseudomonadota</taxon>
        <taxon>Alphaproteobacteria</taxon>
        <taxon>Rhodospirillales</taxon>
        <taxon>Magnetospirillaceae</taxon>
        <taxon>Paramagnetospirillum</taxon>
    </lineage>
</organism>
<dbReference type="GO" id="GO:0016887">
    <property type="term" value="F:ATP hydrolysis activity"/>
    <property type="evidence" value="ECO:0007669"/>
    <property type="project" value="InterPro"/>
</dbReference>
<evidence type="ECO:0000256" key="2">
    <source>
        <dbReference type="ARBA" id="ARBA00022448"/>
    </source>
</evidence>
<dbReference type="SUPFAM" id="SSF52540">
    <property type="entry name" value="P-loop containing nucleoside triphosphate hydrolases"/>
    <property type="match status" value="1"/>
</dbReference>